<dbReference type="AlphaFoldDB" id="A0A2A2WMZ8"/>
<comment type="caution">
    <text evidence="3">The sequence shown here is derived from an EMBL/GenBank/DDBJ whole genome shotgun (WGS) entry which is preliminary data.</text>
</comment>
<proteinExistence type="predicted"/>
<dbReference type="Gene3D" id="2.30.40.10">
    <property type="entry name" value="Urease, subunit C, domain 1"/>
    <property type="match status" value="2"/>
</dbReference>
<dbReference type="InterPro" id="IPR011059">
    <property type="entry name" value="Metal-dep_hydrolase_composite"/>
</dbReference>
<dbReference type="Gene3D" id="3.20.20.140">
    <property type="entry name" value="Metal-dependent hydrolases"/>
    <property type="match status" value="1"/>
</dbReference>
<dbReference type="OrthoDB" id="9766983at2"/>
<dbReference type="InterPro" id="IPR013108">
    <property type="entry name" value="Amidohydro_3"/>
</dbReference>
<protein>
    <recommendedName>
        <fullName evidence="2">Amidohydrolase 3 domain-containing protein</fullName>
    </recommendedName>
</protein>
<feature type="domain" description="Amidohydrolase 3" evidence="2">
    <location>
        <begin position="58"/>
        <end position="203"/>
    </location>
</feature>
<sequence length="624" mass="68536">MDTTDHASPGGADFDIVIHGGTVYDGTGAPGVRSDVGIRSGVVAAVSPTPLPISPGTRVIEADGRWVMPGFVDTHTHYDVELLVSPGLGESVRHGVTTVLVGNCSLSGVYSDTVDVADLFSRVEALPRDAVLEALERTKSWSDPAAWRRAVEALPLGPNVASFLGHSDVRASVMGLGRATDPEHSPGREELLEIERRVDEALDQGFLGVSTMTNPWDKMDGDRYRSRTLPSTHASWKEFRRLSRILRRRDRVLQGVPNLNTKVDVAFYVATSTGLFRKPLRVSLLAAADTLAEPWVNRIFRPLAWVANTLGRGRFVWQHLPTTFKVWADGIDLVVFEEFGSGREALHLKDEMARTDLLEKEGYRRWFRRDFEKRFSPRVWHRDFDDALIVACPDESLVGRTVGDVARARSLHPADCFLDLVVEHGADLRWTTTIANAREEVANRLARTPGITIGFSDAGAHLRNMAFYNFGVRLLERVHEADRRGTPFLSVEEAVFKLTGELADFYRLDAGRIAPGRRADVVVIDPAGLDGESLGYHEEAMPELGGIHRMVNRNDRAVAATIISGHVVWSDGEFAEGYGRQFSAGRFLPAGEAVGPRPSSHPRPSADPRPAGHSVGSPASSQAE</sequence>
<dbReference type="GO" id="GO:0016812">
    <property type="term" value="F:hydrolase activity, acting on carbon-nitrogen (but not peptide) bonds, in cyclic amides"/>
    <property type="evidence" value="ECO:0007669"/>
    <property type="project" value="TreeGrafter"/>
</dbReference>
<dbReference type="RefSeq" id="WP_095718756.1">
    <property type="nucleotide sequence ID" value="NZ_NTGA01000022.1"/>
</dbReference>
<feature type="region of interest" description="Disordered" evidence="1">
    <location>
        <begin position="589"/>
        <end position="624"/>
    </location>
</feature>
<dbReference type="SUPFAM" id="SSF51556">
    <property type="entry name" value="Metallo-dependent hydrolases"/>
    <property type="match status" value="1"/>
</dbReference>
<dbReference type="InterPro" id="IPR050378">
    <property type="entry name" value="Metallo-dep_Hydrolases_sf"/>
</dbReference>
<evidence type="ECO:0000313" key="4">
    <source>
        <dbReference type="Proteomes" id="UP000218810"/>
    </source>
</evidence>
<keyword evidence="4" id="KW-1185">Reference proteome</keyword>
<reference evidence="4" key="1">
    <citation type="submission" date="2017-09" db="EMBL/GenBank/DDBJ databases">
        <authorList>
            <person name="Zhang Y."/>
            <person name="Huang X."/>
            <person name="Liu J."/>
            <person name="Lu L."/>
            <person name="Peng K."/>
        </authorList>
    </citation>
    <scope>NUCLEOTIDE SEQUENCE [LARGE SCALE GENOMIC DNA]</scope>
    <source>
        <strain evidence="4">S-XJ-1</strain>
    </source>
</reference>
<dbReference type="EMBL" id="NTGA01000022">
    <property type="protein sequence ID" value="PAY22562.1"/>
    <property type="molecule type" value="Genomic_DNA"/>
</dbReference>
<evidence type="ECO:0000256" key="1">
    <source>
        <dbReference type="SAM" id="MobiDB-lite"/>
    </source>
</evidence>
<name>A0A2A2WMZ8_9ACTN</name>
<organism evidence="3 4">
    <name type="scientific">Dietzia natronolimnaea</name>
    <dbReference type="NCBI Taxonomy" id="161920"/>
    <lineage>
        <taxon>Bacteria</taxon>
        <taxon>Bacillati</taxon>
        <taxon>Actinomycetota</taxon>
        <taxon>Actinomycetes</taxon>
        <taxon>Mycobacteriales</taxon>
        <taxon>Dietziaceae</taxon>
        <taxon>Dietzia</taxon>
    </lineage>
</organism>
<gene>
    <name evidence="3" type="ORF">CEY15_12695</name>
</gene>
<dbReference type="PANTHER" id="PTHR11647">
    <property type="entry name" value="HYDRANTOINASE/DIHYDROPYRIMIDINASE FAMILY MEMBER"/>
    <property type="match status" value="1"/>
</dbReference>
<evidence type="ECO:0000259" key="2">
    <source>
        <dbReference type="Pfam" id="PF07969"/>
    </source>
</evidence>
<dbReference type="PANTHER" id="PTHR11647:SF1">
    <property type="entry name" value="COLLAPSIN RESPONSE MEDIATOR PROTEIN"/>
    <property type="match status" value="1"/>
</dbReference>
<evidence type="ECO:0000313" key="3">
    <source>
        <dbReference type="EMBL" id="PAY22562.1"/>
    </source>
</evidence>
<dbReference type="Proteomes" id="UP000218810">
    <property type="component" value="Unassembled WGS sequence"/>
</dbReference>
<dbReference type="SUPFAM" id="SSF51338">
    <property type="entry name" value="Composite domain of metallo-dependent hydrolases"/>
    <property type="match status" value="1"/>
</dbReference>
<dbReference type="Pfam" id="PF07969">
    <property type="entry name" value="Amidohydro_3"/>
    <property type="match status" value="1"/>
</dbReference>
<accession>A0A2A2WMZ8</accession>
<dbReference type="GO" id="GO:0005829">
    <property type="term" value="C:cytosol"/>
    <property type="evidence" value="ECO:0007669"/>
    <property type="project" value="TreeGrafter"/>
</dbReference>
<dbReference type="InterPro" id="IPR032466">
    <property type="entry name" value="Metal_Hydrolase"/>
</dbReference>